<reference evidence="2" key="1">
    <citation type="submission" date="2022-04" db="EMBL/GenBank/DDBJ databases">
        <title>Complete genome sequences of Ezakiella coagulans and Fenollaria massiliensis.</title>
        <authorList>
            <person name="France M.T."/>
            <person name="Clifford J."/>
            <person name="Narina S."/>
            <person name="Rutt L."/>
            <person name="Ravel J."/>
        </authorList>
    </citation>
    <scope>NUCLEOTIDE SEQUENCE</scope>
    <source>
        <strain evidence="2">C0061C2</strain>
    </source>
</reference>
<protein>
    <submittedName>
        <fullName evidence="2">DUF1385 domain-containing protein</fullName>
    </submittedName>
</protein>
<dbReference type="AlphaFoldDB" id="A0A9E7DL18"/>
<dbReference type="EMBL" id="CP096649">
    <property type="protein sequence ID" value="UQK59777.1"/>
    <property type="molecule type" value="Genomic_DNA"/>
</dbReference>
<organism evidence="2 3">
    <name type="scientific">Fenollaria massiliensis</name>
    <dbReference type="NCBI Taxonomy" id="938288"/>
    <lineage>
        <taxon>Bacteria</taxon>
        <taxon>Bacillati</taxon>
        <taxon>Bacillota</taxon>
        <taxon>Clostridia</taxon>
        <taxon>Eubacteriales</taxon>
        <taxon>Fenollaria</taxon>
    </lineage>
</organism>
<proteinExistence type="predicted"/>
<evidence type="ECO:0000313" key="3">
    <source>
        <dbReference type="Proteomes" id="UP000831151"/>
    </source>
</evidence>
<keyword evidence="1" id="KW-0472">Membrane</keyword>
<gene>
    <name evidence="2" type="ORF">M1R53_03795</name>
</gene>
<dbReference type="RefSeq" id="WP_249243129.1">
    <property type="nucleotide sequence ID" value="NZ_CP096649.1"/>
</dbReference>
<dbReference type="Pfam" id="PF07136">
    <property type="entry name" value="DUF1385"/>
    <property type="match status" value="1"/>
</dbReference>
<keyword evidence="1" id="KW-1133">Transmembrane helix</keyword>
<dbReference type="KEGG" id="fms:M1R53_03795"/>
<sequence length="301" mass="34143">MKKNFKTSIGGQALIEGILMKGPEKTSIAVRKPDGKIEVSVKDDSKKNNKLIFKIPFIRGISKLVDSMSEGTKALYYSASFYDDEEDKKETSKFKDTLFNIFTFVFSFFIAIALFVVIPTFIANFLKDKINNIFLLNFVEGLIRISIFLVYISLISNQKDLKRVFMYHGAEHKTIFAYENGLDLTVENVQKMNKYHPRCGTSFLFMVMLVSIIVLSFFGWPSPLMRIVSRIIALPIIAAISYEINRFIGRYDNVGVCRLVAKPGLWLQKIATVKEPDDSMVEVAIAAVKEVIPSEEGLDAW</sequence>
<name>A0A9E7DL18_9FIRM</name>
<dbReference type="PANTHER" id="PTHR42867:SF1">
    <property type="entry name" value="MEMBRANE PROTEIN-RELATED"/>
    <property type="match status" value="1"/>
</dbReference>
<keyword evidence="1" id="KW-0812">Transmembrane</keyword>
<evidence type="ECO:0000256" key="1">
    <source>
        <dbReference type="SAM" id="Phobius"/>
    </source>
</evidence>
<accession>A0A9E7DL18</accession>
<dbReference type="PANTHER" id="PTHR42867">
    <property type="entry name" value="MEMBRANE PROTEIN-RELATED"/>
    <property type="match status" value="1"/>
</dbReference>
<feature type="transmembrane region" description="Helical" evidence="1">
    <location>
        <begin position="201"/>
        <end position="221"/>
    </location>
</feature>
<dbReference type="Proteomes" id="UP000831151">
    <property type="component" value="Chromosome"/>
</dbReference>
<dbReference type="InterPro" id="IPR010787">
    <property type="entry name" value="DUF1385"/>
</dbReference>
<feature type="transmembrane region" description="Helical" evidence="1">
    <location>
        <begin position="227"/>
        <end position="244"/>
    </location>
</feature>
<keyword evidence="3" id="KW-1185">Reference proteome</keyword>
<feature type="transmembrane region" description="Helical" evidence="1">
    <location>
        <begin position="134"/>
        <end position="154"/>
    </location>
</feature>
<feature type="transmembrane region" description="Helical" evidence="1">
    <location>
        <begin position="98"/>
        <end position="122"/>
    </location>
</feature>
<evidence type="ECO:0000313" key="2">
    <source>
        <dbReference type="EMBL" id="UQK59777.1"/>
    </source>
</evidence>